<comment type="caution">
    <text evidence="3">The sequence shown here is derived from an EMBL/GenBank/DDBJ whole genome shotgun (WGS) entry which is preliminary data.</text>
</comment>
<evidence type="ECO:0000256" key="1">
    <source>
        <dbReference type="SAM" id="Phobius"/>
    </source>
</evidence>
<proteinExistence type="predicted"/>
<keyword evidence="1" id="KW-0812">Transmembrane</keyword>
<evidence type="ECO:0000256" key="2">
    <source>
        <dbReference type="SAM" id="SignalP"/>
    </source>
</evidence>
<dbReference type="Proteomes" id="UP001243330">
    <property type="component" value="Unassembled WGS sequence"/>
</dbReference>
<feature type="transmembrane region" description="Helical" evidence="1">
    <location>
        <begin position="142"/>
        <end position="161"/>
    </location>
</feature>
<evidence type="ECO:0000313" key="3">
    <source>
        <dbReference type="EMBL" id="KAK1844492.1"/>
    </source>
</evidence>
<keyword evidence="4" id="KW-1185">Reference proteome</keyword>
<feature type="chain" id="PRO_5042131393" evidence="2">
    <location>
        <begin position="19"/>
        <end position="232"/>
    </location>
</feature>
<feature type="transmembrane region" description="Helical" evidence="1">
    <location>
        <begin position="173"/>
        <end position="193"/>
    </location>
</feature>
<keyword evidence="1" id="KW-0472">Membrane</keyword>
<organism evidence="3 4">
    <name type="scientific">Colletotrichum chrysophilum</name>
    <dbReference type="NCBI Taxonomy" id="1836956"/>
    <lineage>
        <taxon>Eukaryota</taxon>
        <taxon>Fungi</taxon>
        <taxon>Dikarya</taxon>
        <taxon>Ascomycota</taxon>
        <taxon>Pezizomycotina</taxon>
        <taxon>Sordariomycetes</taxon>
        <taxon>Hypocreomycetidae</taxon>
        <taxon>Glomerellales</taxon>
        <taxon>Glomerellaceae</taxon>
        <taxon>Colletotrichum</taxon>
        <taxon>Colletotrichum gloeosporioides species complex</taxon>
    </lineage>
</organism>
<dbReference type="AlphaFoldDB" id="A0AAD9ADA0"/>
<reference evidence="3" key="1">
    <citation type="submission" date="2023-01" db="EMBL/GenBank/DDBJ databases">
        <title>Colletotrichum chrysophilum M932 genome sequence.</title>
        <authorList>
            <person name="Baroncelli R."/>
        </authorList>
    </citation>
    <scope>NUCLEOTIDE SEQUENCE</scope>
    <source>
        <strain evidence="3">M932</strain>
    </source>
</reference>
<sequence>MRSAAVLLFIASPLAASAFIVGAYENINGCQEACPASCDSFTYDFLNCTLSIYPDNPHFPSYWMGSALFPEEMDFQSFYYMEFVHRSGYCEYGNGGTWDGAGGMNRCFVDTGHLCGVWGVYEVSSGKGIPMALINRSRSSSLFGQIVFILHAQIIFFLQIISKTIPSVTMRSSALLLFITSPLAVLAWTGQVYTTQTQCQAECPAACSSQNGAYDGCSGPGVAQSNVYCNCK</sequence>
<keyword evidence="1" id="KW-1133">Transmembrane helix</keyword>
<dbReference type="EMBL" id="JAQOWY010000309">
    <property type="protein sequence ID" value="KAK1844492.1"/>
    <property type="molecule type" value="Genomic_DNA"/>
</dbReference>
<feature type="signal peptide" evidence="2">
    <location>
        <begin position="1"/>
        <end position="18"/>
    </location>
</feature>
<gene>
    <name evidence="3" type="ORF">CCHR01_12885</name>
</gene>
<accession>A0AAD9ADA0</accession>
<name>A0AAD9ADA0_9PEZI</name>
<protein>
    <submittedName>
        <fullName evidence="3">Uncharacterized protein</fullName>
    </submittedName>
</protein>
<evidence type="ECO:0000313" key="4">
    <source>
        <dbReference type="Proteomes" id="UP001243330"/>
    </source>
</evidence>
<keyword evidence="2" id="KW-0732">Signal</keyword>